<evidence type="ECO:0000256" key="1">
    <source>
        <dbReference type="ARBA" id="ARBA00006955"/>
    </source>
</evidence>
<organism evidence="8 9">
    <name type="scientific">Psilopogon haemacephalus</name>
    <name type="common">coppersmith barbet</name>
    <dbReference type="NCBI Taxonomy" id="2585815"/>
    <lineage>
        <taxon>Eukaryota</taxon>
        <taxon>Metazoa</taxon>
        <taxon>Chordata</taxon>
        <taxon>Craniata</taxon>
        <taxon>Vertebrata</taxon>
        <taxon>Euteleostomi</taxon>
        <taxon>Archelosauria</taxon>
        <taxon>Archosauria</taxon>
        <taxon>Dinosauria</taxon>
        <taxon>Saurischia</taxon>
        <taxon>Theropoda</taxon>
        <taxon>Coelurosauria</taxon>
        <taxon>Aves</taxon>
        <taxon>Neognathae</taxon>
        <taxon>Neoaves</taxon>
        <taxon>Telluraves</taxon>
        <taxon>Coraciimorphae</taxon>
        <taxon>Piciformes</taxon>
        <taxon>Megalaimidae</taxon>
        <taxon>Psilopogon</taxon>
    </lineage>
</organism>
<dbReference type="OrthoDB" id="5590282at2759"/>
<feature type="domain" description="Cyclin-like" evidence="6">
    <location>
        <begin position="148"/>
        <end position="232"/>
    </location>
</feature>
<keyword evidence="2" id="KW-0132">Cell division</keyword>
<protein>
    <submittedName>
        <fullName evidence="8">CCNO protein</fullName>
    </submittedName>
</protein>
<dbReference type="GO" id="GO:0044772">
    <property type="term" value="P:mitotic cell cycle phase transition"/>
    <property type="evidence" value="ECO:0007669"/>
    <property type="project" value="InterPro"/>
</dbReference>
<name>A0A7K9BRF4_9PICI</name>
<sequence length="257" mass="28730">ELQAFREYGESWYLSVKELESRFHPLEPLARQPQVTAEGRSKLVGWLIPLNQHFDFSFETLCNTVNILDSFLVTTAVATDCFQLLGLTALFIASKQVEVYPPTVKELLAHCRGAFTHQQLRNLECIVLRRLDFNLVTPTISFFLEHFNVVRLLAPQADAREAADAHSLAMGIAALSLADNVLIKHAPSLLAAASLGLADQLLRHSRPADLRVSGYPQQLLQDCMALLRLLVSQNKDSLLTLLPTEVARKCLWQPDTC</sequence>
<feature type="domain" description="Cyclin-like" evidence="6">
    <location>
        <begin position="45"/>
        <end position="129"/>
    </location>
</feature>
<dbReference type="SMART" id="SM00385">
    <property type="entry name" value="CYCLIN"/>
    <property type="match status" value="2"/>
</dbReference>
<feature type="domain" description="Cyclin C-terminal" evidence="7">
    <location>
        <begin position="138"/>
        <end position="254"/>
    </location>
</feature>
<dbReference type="PIRSF" id="PIRSF001771">
    <property type="entry name" value="Cyclin_A_B_D_E"/>
    <property type="match status" value="1"/>
</dbReference>
<dbReference type="InterPro" id="IPR036915">
    <property type="entry name" value="Cyclin-like_sf"/>
</dbReference>
<dbReference type="GO" id="GO:0051301">
    <property type="term" value="P:cell division"/>
    <property type="evidence" value="ECO:0007669"/>
    <property type="project" value="UniProtKB-KW"/>
</dbReference>
<gene>
    <name evidence="8" type="primary">Ccno</name>
    <name evidence="8" type="ORF">PSIHAE_R14085</name>
</gene>
<evidence type="ECO:0000256" key="5">
    <source>
        <dbReference type="RuleBase" id="RU000383"/>
    </source>
</evidence>
<dbReference type="FunFam" id="1.10.472.10:FF:000001">
    <property type="entry name" value="G2/mitotic-specific cyclin"/>
    <property type="match status" value="1"/>
</dbReference>
<feature type="non-terminal residue" evidence="8">
    <location>
        <position position="257"/>
    </location>
</feature>
<comment type="caution">
    <text evidence="8">The sequence shown here is derived from an EMBL/GenBank/DDBJ whole genome shotgun (WGS) entry which is preliminary data.</text>
</comment>
<dbReference type="Pfam" id="PF00134">
    <property type="entry name" value="Cyclin_N"/>
    <property type="match status" value="1"/>
</dbReference>
<comment type="similarity">
    <text evidence="1">Belongs to the cyclin family. Cyclin AB subfamily.</text>
</comment>
<dbReference type="SMART" id="SM01332">
    <property type="entry name" value="Cyclin_C"/>
    <property type="match status" value="1"/>
</dbReference>
<evidence type="ECO:0000256" key="4">
    <source>
        <dbReference type="ARBA" id="ARBA00023306"/>
    </source>
</evidence>
<dbReference type="AlphaFoldDB" id="A0A7K9BRF4"/>
<dbReference type="InterPro" id="IPR006671">
    <property type="entry name" value="Cyclin_N"/>
</dbReference>
<dbReference type="EMBL" id="VWZI01004396">
    <property type="protein sequence ID" value="NXG42903.1"/>
    <property type="molecule type" value="Genomic_DNA"/>
</dbReference>
<dbReference type="InterPro" id="IPR039361">
    <property type="entry name" value="Cyclin"/>
</dbReference>
<evidence type="ECO:0000313" key="8">
    <source>
        <dbReference type="EMBL" id="NXG42903.1"/>
    </source>
</evidence>
<keyword evidence="9" id="KW-1185">Reference proteome</keyword>
<dbReference type="InterPro" id="IPR013763">
    <property type="entry name" value="Cyclin-like_dom"/>
</dbReference>
<dbReference type="InterPro" id="IPR004367">
    <property type="entry name" value="Cyclin_C-dom"/>
</dbReference>
<dbReference type="PANTHER" id="PTHR10177">
    <property type="entry name" value="CYCLINS"/>
    <property type="match status" value="1"/>
</dbReference>
<dbReference type="Proteomes" id="UP000574528">
    <property type="component" value="Unassembled WGS sequence"/>
</dbReference>
<accession>A0A7K9BRF4</accession>
<evidence type="ECO:0000259" key="7">
    <source>
        <dbReference type="SMART" id="SM01332"/>
    </source>
</evidence>
<dbReference type="GO" id="GO:0016538">
    <property type="term" value="F:cyclin-dependent protein serine/threonine kinase regulator activity"/>
    <property type="evidence" value="ECO:0007669"/>
    <property type="project" value="InterPro"/>
</dbReference>
<evidence type="ECO:0000256" key="3">
    <source>
        <dbReference type="ARBA" id="ARBA00023127"/>
    </source>
</evidence>
<evidence type="ECO:0000259" key="6">
    <source>
        <dbReference type="SMART" id="SM00385"/>
    </source>
</evidence>
<feature type="non-terminal residue" evidence="8">
    <location>
        <position position="1"/>
    </location>
</feature>
<proteinExistence type="inferred from homology"/>
<evidence type="ECO:0000256" key="2">
    <source>
        <dbReference type="ARBA" id="ARBA00022618"/>
    </source>
</evidence>
<dbReference type="InterPro" id="IPR046965">
    <property type="entry name" value="Cyclin_A/B-like"/>
</dbReference>
<dbReference type="SUPFAM" id="SSF47954">
    <property type="entry name" value="Cyclin-like"/>
    <property type="match status" value="2"/>
</dbReference>
<keyword evidence="4" id="KW-0131">Cell cycle</keyword>
<keyword evidence="3 5" id="KW-0195">Cyclin</keyword>
<evidence type="ECO:0000313" key="9">
    <source>
        <dbReference type="Proteomes" id="UP000574528"/>
    </source>
</evidence>
<dbReference type="Gene3D" id="1.10.472.10">
    <property type="entry name" value="Cyclin-like"/>
    <property type="match status" value="2"/>
</dbReference>
<reference evidence="8 9" key="1">
    <citation type="submission" date="2019-09" db="EMBL/GenBank/DDBJ databases">
        <title>Bird 10,000 Genomes (B10K) Project - Family phase.</title>
        <authorList>
            <person name="Zhang G."/>
        </authorList>
    </citation>
    <scope>NUCLEOTIDE SEQUENCE [LARGE SCALE GENOMIC DNA]</scope>
    <source>
        <strain evidence="8">B10K-DU-001-24</strain>
        <tissue evidence="8">Muscle</tissue>
    </source>
</reference>
<dbReference type="Pfam" id="PF02984">
    <property type="entry name" value="Cyclin_C"/>
    <property type="match status" value="1"/>
</dbReference>